<organism evidence="1 2">
    <name type="scientific">Corynebacterium ramonii</name>
    <dbReference type="NCBI Taxonomy" id="3026968"/>
    <lineage>
        <taxon>Bacteria</taxon>
        <taxon>Bacillati</taxon>
        <taxon>Actinomycetota</taxon>
        <taxon>Actinomycetes</taxon>
        <taxon>Mycobacteriales</taxon>
        <taxon>Corynebacteriaceae</taxon>
        <taxon>Corynebacterium</taxon>
    </lineage>
</organism>
<sequence length="177" mass="20581">MFHISQRERTPTCLFWLQNTQSLPWNRVLLRKAYMLVPIPGLSYLKTFTVDSSQHPREFSYAPTDFKRLQLPDYVHKESKSLIFMALNAAFGIRSISPLCHEQFDDQVHRLITARRRSMPAVRGRIVLEALHLRPRGQLIDALGSANIDNQHIGYLAQFVPLDATTRRLRMRSLRVI</sequence>
<reference evidence="1 2" key="1">
    <citation type="journal article" date="2015" name="Genome Announc.">
        <title>Genome Sequence of Corynebacterium ulcerans Strain FRC11.</title>
        <authorList>
            <person name="Benevides Lde J."/>
            <person name="Viana M.V."/>
            <person name="Mariano D.C."/>
            <person name="Rocha Fde S."/>
            <person name="Bagano P.C."/>
            <person name="Folador E.L."/>
            <person name="Pereira F.L."/>
            <person name="Dorella F.A."/>
            <person name="Leal C.A."/>
            <person name="Carvalho A.F."/>
            <person name="Soares Sde C."/>
            <person name="Carneiro A."/>
            <person name="Ramos R."/>
            <person name="Badell-Ocando E."/>
            <person name="Guiso N."/>
            <person name="Silva A."/>
            <person name="Figueiredo H."/>
            <person name="Azevedo V."/>
            <person name="Guimaraes L.C."/>
        </authorList>
    </citation>
    <scope>NUCLEOTIDE SEQUENCE [LARGE SCALE GENOMIC DNA]</scope>
    <source>
        <strain evidence="2">FRC0011</strain>
    </source>
</reference>
<evidence type="ECO:0000313" key="1">
    <source>
        <dbReference type="EMBL" id="AIU32167.1"/>
    </source>
</evidence>
<keyword evidence="2" id="KW-1185">Reference proteome</keyword>
<evidence type="ECO:0000313" key="2">
    <source>
        <dbReference type="Proteomes" id="UP000029910"/>
    </source>
</evidence>
<dbReference type="EMBL" id="CP009622">
    <property type="protein sequence ID" value="AIU32167.1"/>
    <property type="molecule type" value="Genomic_DNA"/>
</dbReference>
<gene>
    <name evidence="1" type="ORF">CulFRC11_0574</name>
</gene>
<protein>
    <submittedName>
        <fullName evidence="1">Uncharacterized protein</fullName>
    </submittedName>
</protein>
<proteinExistence type="predicted"/>
<name>A0ABM5RQ82_9CORY</name>
<dbReference type="Proteomes" id="UP000029910">
    <property type="component" value="Chromosome"/>
</dbReference>
<accession>A0ABM5RQ82</accession>